<reference evidence="4 6" key="2">
    <citation type="submission" date="2015-12" db="EMBL/GenBank/DDBJ databases">
        <authorList>
            <person name="Lauer A."/>
            <person name="Humrighouse B."/>
            <person name="Loparev V."/>
            <person name="Shewmaker P.L."/>
            <person name="Whitney A.M."/>
            <person name="McLaughlin R.W."/>
        </authorList>
    </citation>
    <scope>NUCLEOTIDE SEQUENCE [LARGE SCALE GENOMIC DNA]</scope>
    <source>
        <strain evidence="4 6">LMG 23085</strain>
    </source>
</reference>
<dbReference type="KEGG" id="ess:ATZ33_12225"/>
<feature type="region of interest" description="Disordered" evidence="1">
    <location>
        <begin position="32"/>
        <end position="84"/>
    </location>
</feature>
<keyword evidence="6" id="KW-1185">Reference proteome</keyword>
<evidence type="ECO:0000313" key="4">
    <source>
        <dbReference type="EMBL" id="ALS02121.1"/>
    </source>
</evidence>
<dbReference type="EMBL" id="JXLC01000013">
    <property type="protein sequence ID" value="OJG91509.1"/>
    <property type="molecule type" value="Genomic_DNA"/>
</dbReference>
<evidence type="ECO:0000256" key="1">
    <source>
        <dbReference type="SAM" id="MobiDB-lite"/>
    </source>
</evidence>
<feature type="compositionally biased region" description="Polar residues" evidence="1">
    <location>
        <begin position="32"/>
        <end position="43"/>
    </location>
</feature>
<evidence type="ECO:0000256" key="2">
    <source>
        <dbReference type="SAM" id="SignalP"/>
    </source>
</evidence>
<dbReference type="Pfam" id="PF13731">
    <property type="entry name" value="WxL"/>
    <property type="match status" value="1"/>
</dbReference>
<evidence type="ECO:0000313" key="6">
    <source>
        <dbReference type="Proteomes" id="UP000065511"/>
    </source>
</evidence>
<dbReference type="EMBL" id="CP013614">
    <property type="protein sequence ID" value="ALS02121.1"/>
    <property type="molecule type" value="Genomic_DNA"/>
</dbReference>
<organism evidence="5 7">
    <name type="scientific">Enterococcus silesiacus</name>
    <dbReference type="NCBI Taxonomy" id="332949"/>
    <lineage>
        <taxon>Bacteria</taxon>
        <taxon>Bacillati</taxon>
        <taxon>Bacillota</taxon>
        <taxon>Bacilli</taxon>
        <taxon>Lactobacillales</taxon>
        <taxon>Enterococcaceae</taxon>
        <taxon>Enterococcus</taxon>
    </lineage>
</organism>
<keyword evidence="2" id="KW-0732">Signal</keyword>
<feature type="signal peptide" evidence="2">
    <location>
        <begin position="1"/>
        <end position="28"/>
    </location>
</feature>
<protein>
    <recommendedName>
        <fullName evidence="3">WxL domain-containing protein</fullName>
    </recommendedName>
</protein>
<dbReference type="Proteomes" id="UP000183039">
    <property type="component" value="Unassembled WGS sequence"/>
</dbReference>
<gene>
    <name evidence="4" type="ORF">ATZ33_12225</name>
    <name evidence="5" type="ORF">RV15_GL000595</name>
</gene>
<accession>A0A0S3KDI7</accession>
<evidence type="ECO:0000259" key="3">
    <source>
        <dbReference type="Pfam" id="PF13731"/>
    </source>
</evidence>
<dbReference type="OrthoDB" id="2356942at2"/>
<feature type="domain" description="WxL" evidence="3">
    <location>
        <begin position="40"/>
        <end position="238"/>
    </location>
</feature>
<feature type="compositionally biased region" description="Basic and acidic residues" evidence="1">
    <location>
        <begin position="46"/>
        <end position="71"/>
    </location>
</feature>
<sequence length="243" mass="25559">MSKMSLKQGIMAGMLAVSLLAANSTVLAAETTTGNDNDGTKATSHGHIDLKPNEGKESPEVLVPEEEKTEAPDTETPSTGNKGPLTIDAISALEFGAFELSGTTEVYSVTNQVDGIKSKKVQVTDRRGTGAGWNLQVKSSEFADKTDAKKILKGATLSFPIGRMDKTEGNTSAEPKKSEVTLITGNSELDSFMKAEAGAGLGSWMNVMNSSEVEIKVPAGNLAGDYSATLEWSLISVPTAEEK</sequence>
<feature type="chain" id="PRO_5043444621" description="WxL domain-containing protein" evidence="2">
    <location>
        <begin position="29"/>
        <end position="243"/>
    </location>
</feature>
<evidence type="ECO:0000313" key="7">
    <source>
        <dbReference type="Proteomes" id="UP000183039"/>
    </source>
</evidence>
<dbReference type="InterPro" id="IPR027994">
    <property type="entry name" value="WxL_dom"/>
</dbReference>
<proteinExistence type="predicted"/>
<name>A0A0S3KDI7_9ENTE</name>
<dbReference type="Proteomes" id="UP000065511">
    <property type="component" value="Chromosome"/>
</dbReference>
<evidence type="ECO:0000313" key="5">
    <source>
        <dbReference type="EMBL" id="OJG91509.1"/>
    </source>
</evidence>
<reference evidence="5 7" key="1">
    <citation type="submission" date="2014-12" db="EMBL/GenBank/DDBJ databases">
        <title>Draft genome sequences of 29 type strains of Enterococci.</title>
        <authorList>
            <person name="Zhong Z."/>
            <person name="Sun Z."/>
            <person name="Liu W."/>
            <person name="Zhang W."/>
            <person name="Zhang H."/>
        </authorList>
    </citation>
    <scope>NUCLEOTIDE SEQUENCE [LARGE SCALE GENOMIC DNA]</scope>
    <source>
        <strain evidence="5 7">DSM 22801</strain>
    </source>
</reference>
<dbReference type="AlphaFoldDB" id="A0A0S3KDI7"/>